<accession>A0A8T2ZC28</accession>
<dbReference type="EMBL" id="JACEGQ020000002">
    <property type="protein sequence ID" value="KAH8515033.1"/>
    <property type="molecule type" value="Genomic_DNA"/>
</dbReference>
<sequence>MEKKGISATLDTDTTLVALTKEAEEMSVAVFASLLSSISLTTKSKGSGSWSIVSKLKKSKRVVDAKTLLLHKSKMYRKVRRHYIGVFKKQKRSSNVSTDY</sequence>
<dbReference type="InterPro" id="IPR004320">
    <property type="entry name" value="BPS1_pln"/>
</dbReference>
<dbReference type="Proteomes" id="UP000807159">
    <property type="component" value="Chromosome 2"/>
</dbReference>
<dbReference type="AlphaFoldDB" id="A0A8T2ZC28"/>
<comment type="caution">
    <text evidence="1">The sequence shown here is derived from an EMBL/GenBank/DDBJ whole genome shotgun (WGS) entry which is preliminary data.</text>
</comment>
<dbReference type="Pfam" id="PF03087">
    <property type="entry name" value="BPS1"/>
    <property type="match status" value="1"/>
</dbReference>
<organism evidence="1 2">
    <name type="scientific">Populus deltoides</name>
    <name type="common">Eastern poplar</name>
    <name type="synonym">Eastern cottonwood</name>
    <dbReference type="NCBI Taxonomy" id="3696"/>
    <lineage>
        <taxon>Eukaryota</taxon>
        <taxon>Viridiplantae</taxon>
        <taxon>Streptophyta</taxon>
        <taxon>Embryophyta</taxon>
        <taxon>Tracheophyta</taxon>
        <taxon>Spermatophyta</taxon>
        <taxon>Magnoliopsida</taxon>
        <taxon>eudicotyledons</taxon>
        <taxon>Gunneridae</taxon>
        <taxon>Pentapetalae</taxon>
        <taxon>rosids</taxon>
        <taxon>fabids</taxon>
        <taxon>Malpighiales</taxon>
        <taxon>Salicaceae</taxon>
        <taxon>Saliceae</taxon>
        <taxon>Populus</taxon>
    </lineage>
</organism>
<protein>
    <submittedName>
        <fullName evidence="1">Uncharacterized protein</fullName>
    </submittedName>
</protein>
<keyword evidence="2" id="KW-1185">Reference proteome</keyword>
<evidence type="ECO:0000313" key="1">
    <source>
        <dbReference type="EMBL" id="KAH8515033.1"/>
    </source>
</evidence>
<gene>
    <name evidence="1" type="ORF">H0E87_003765</name>
</gene>
<dbReference type="GO" id="GO:0048364">
    <property type="term" value="P:root development"/>
    <property type="evidence" value="ECO:0007669"/>
    <property type="project" value="InterPro"/>
</dbReference>
<evidence type="ECO:0000313" key="2">
    <source>
        <dbReference type="Proteomes" id="UP000807159"/>
    </source>
</evidence>
<name>A0A8T2ZC28_POPDE</name>
<reference evidence="1" key="1">
    <citation type="journal article" date="2021" name="J. Hered.">
        <title>Genome Assembly of Salicaceae Populus deltoides (Eastern Cottonwood) I-69 Based on Nanopore Sequencing and Hi-C Technologies.</title>
        <authorList>
            <person name="Bai S."/>
            <person name="Wu H."/>
            <person name="Zhang J."/>
            <person name="Pan Z."/>
            <person name="Zhao W."/>
            <person name="Li Z."/>
            <person name="Tong C."/>
        </authorList>
    </citation>
    <scope>NUCLEOTIDE SEQUENCE</scope>
    <source>
        <tissue evidence="1">Leaf</tissue>
    </source>
</reference>
<proteinExistence type="predicted"/>
<dbReference type="GO" id="GO:0048367">
    <property type="term" value="P:shoot system development"/>
    <property type="evidence" value="ECO:0007669"/>
    <property type="project" value="InterPro"/>
</dbReference>